<evidence type="ECO:0000256" key="11">
    <source>
        <dbReference type="ARBA" id="ARBA00022840"/>
    </source>
</evidence>
<keyword evidence="9" id="KW-0479">Metal-binding</keyword>
<feature type="signal peptide" evidence="23">
    <location>
        <begin position="1"/>
        <end position="20"/>
    </location>
</feature>
<evidence type="ECO:0000256" key="15">
    <source>
        <dbReference type="ARBA" id="ARBA00022975"/>
    </source>
</evidence>
<evidence type="ECO:0000256" key="7">
    <source>
        <dbReference type="ARBA" id="ARBA00022598"/>
    </source>
</evidence>
<keyword evidence="17" id="KW-0811">Translocation</keyword>
<evidence type="ECO:0000256" key="12">
    <source>
        <dbReference type="ARBA" id="ARBA00022842"/>
    </source>
</evidence>
<dbReference type="GO" id="GO:0015450">
    <property type="term" value="F:protein-transporting ATPase activity"/>
    <property type="evidence" value="ECO:0007669"/>
    <property type="project" value="InterPro"/>
</dbReference>
<dbReference type="GO" id="GO:0016020">
    <property type="term" value="C:membrane"/>
    <property type="evidence" value="ECO:0007669"/>
    <property type="project" value="UniProtKB-SubCell"/>
</dbReference>
<feature type="region of interest" description="Disordered" evidence="22">
    <location>
        <begin position="216"/>
        <end position="247"/>
    </location>
</feature>
<keyword evidence="8" id="KW-0812">Transmembrane</keyword>
<evidence type="ECO:0000256" key="3">
    <source>
        <dbReference type="ARBA" id="ARBA00012291"/>
    </source>
</evidence>
<evidence type="ECO:0000256" key="2">
    <source>
        <dbReference type="ARBA" id="ARBA00008445"/>
    </source>
</evidence>
<keyword evidence="23" id="KW-0732">Signal</keyword>
<gene>
    <name evidence="25" type="primary">pyrG</name>
    <name evidence="25" type="ORF">AWC38_SpisGene25016</name>
</gene>
<evidence type="ECO:0000256" key="21">
    <source>
        <dbReference type="ARBA" id="ARBA00060693"/>
    </source>
</evidence>
<dbReference type="GO" id="GO:0009306">
    <property type="term" value="P:protein secretion"/>
    <property type="evidence" value="ECO:0007669"/>
    <property type="project" value="InterPro"/>
</dbReference>
<evidence type="ECO:0000256" key="23">
    <source>
        <dbReference type="SAM" id="SignalP"/>
    </source>
</evidence>
<evidence type="ECO:0000256" key="14">
    <source>
        <dbReference type="ARBA" id="ARBA00022962"/>
    </source>
</evidence>
<sequence>MRKVLFYIFCLGTIALQTKSFAVVDGDMFEEELHEKFVQAPQEMLEEGRQFYQGFQKLVAFGGEDERRDVIASLITSEEGAVTVDGVGYTFRKSRLNGAIKSILADAVKEGKPMIMTHITRLAGLLALQYAIETTPGKTLLFSLDFEKHEGGGVGMGSAGGLMGARGASDFLTRTTAILATLFFVTSITLALLAKGASVKERSILALEDNEAVGETSALVQSPAEDSVVSKESTKEEEAEEASVEGQKTAPVNVGKGIAASGIGALLQSRGYKVRIRKFDPYLNVDPGTMNPQQHGEVFVTEDGAETDLDLGHYERFIGRSGLSSDAVTVGRVYSDVIAKERHGDYLGATVQVIPHITDRIKELISADVSEDIDFVICEAGGTVGDIEGLALIEAMRQFSNKVGPKKSMHIHLTYLPYVPSAQELKTKPSQHAVKELLHVGIQPDILLCRCDRPIPEDARRKLALFCNVEPKNVLDALDVESIYEVPLRYRDNQFDLRVLEHFEMKPQAAPDMSPWENFIEREKKPLHETTIALVGKYISLRDAYKSILEAFTRDKVGIWEKISFTRRPSGADFKRR</sequence>
<comment type="function">
    <text evidence="19">Involved in protein export. Participates in an early event of protein translocation across the chloroplast thylakoid membrane.</text>
</comment>
<dbReference type="InterPro" id="IPR029062">
    <property type="entry name" value="Class_I_gatase-like"/>
</dbReference>
<dbReference type="Gene3D" id="3.40.50.880">
    <property type="match status" value="1"/>
</dbReference>
<comment type="similarity">
    <text evidence="2">Belongs to the SecG family.</text>
</comment>
<dbReference type="GO" id="GO:0005524">
    <property type="term" value="F:ATP binding"/>
    <property type="evidence" value="ECO:0007669"/>
    <property type="project" value="UniProtKB-KW"/>
</dbReference>
<dbReference type="SUPFAM" id="SSF52540">
    <property type="entry name" value="P-loop containing nucleoside triphosphate hydrolases"/>
    <property type="match status" value="1"/>
</dbReference>
<dbReference type="Gene3D" id="3.40.50.300">
    <property type="entry name" value="P-loop containing nucleotide triphosphate hydrolases"/>
    <property type="match status" value="1"/>
</dbReference>
<dbReference type="PANTHER" id="PTHR11550:SF0">
    <property type="entry name" value="CTP SYNTHASE-RELATED"/>
    <property type="match status" value="1"/>
</dbReference>
<evidence type="ECO:0000256" key="6">
    <source>
        <dbReference type="ARBA" id="ARBA00022448"/>
    </source>
</evidence>
<dbReference type="Proteomes" id="UP000225706">
    <property type="component" value="Unassembled WGS sequence"/>
</dbReference>
<dbReference type="GO" id="GO:0046872">
    <property type="term" value="F:metal ion binding"/>
    <property type="evidence" value="ECO:0007669"/>
    <property type="project" value="UniProtKB-KW"/>
</dbReference>
<dbReference type="InterPro" id="IPR004692">
    <property type="entry name" value="SecG"/>
</dbReference>
<feature type="domain" description="CTP synthase N-terminal" evidence="24">
    <location>
        <begin position="253"/>
        <end position="505"/>
    </location>
</feature>
<keyword evidence="18" id="KW-0472">Membrane</keyword>
<evidence type="ECO:0000259" key="24">
    <source>
        <dbReference type="Pfam" id="PF06418"/>
    </source>
</evidence>
<keyword evidence="14" id="KW-0315">Glutamine amidotransferase</keyword>
<proteinExistence type="inferred from homology"/>
<dbReference type="GO" id="GO:0003883">
    <property type="term" value="F:CTP synthase activity"/>
    <property type="evidence" value="ECO:0007669"/>
    <property type="project" value="UniProtKB-EC"/>
</dbReference>
<evidence type="ECO:0000256" key="1">
    <source>
        <dbReference type="ARBA" id="ARBA00004141"/>
    </source>
</evidence>
<dbReference type="NCBIfam" id="TIGR00810">
    <property type="entry name" value="secG"/>
    <property type="match status" value="1"/>
</dbReference>
<evidence type="ECO:0000256" key="19">
    <source>
        <dbReference type="ARBA" id="ARBA00025638"/>
    </source>
</evidence>
<reference evidence="26" key="1">
    <citation type="journal article" date="2017" name="bioRxiv">
        <title>Comparative analysis of the genomes of Stylophora pistillata and Acropora digitifera provides evidence for extensive differences between species of corals.</title>
        <authorList>
            <person name="Voolstra C.R."/>
            <person name="Li Y."/>
            <person name="Liew Y.J."/>
            <person name="Baumgarten S."/>
            <person name="Zoccola D."/>
            <person name="Flot J.-F."/>
            <person name="Tambutte S."/>
            <person name="Allemand D."/>
            <person name="Aranda M."/>
        </authorList>
    </citation>
    <scope>NUCLEOTIDE SEQUENCE [LARGE SCALE GENOMIC DNA]</scope>
</reference>
<dbReference type="GO" id="GO:0005829">
    <property type="term" value="C:cytosol"/>
    <property type="evidence" value="ECO:0007669"/>
    <property type="project" value="TreeGrafter"/>
</dbReference>
<keyword evidence="12" id="KW-0460">Magnesium</keyword>
<evidence type="ECO:0000256" key="20">
    <source>
        <dbReference type="ARBA" id="ARBA00047781"/>
    </source>
</evidence>
<name>A0A2B4R0X0_STYPI</name>
<evidence type="ECO:0000256" key="10">
    <source>
        <dbReference type="ARBA" id="ARBA00022741"/>
    </source>
</evidence>
<keyword evidence="7" id="KW-0436">Ligase</keyword>
<evidence type="ECO:0000256" key="13">
    <source>
        <dbReference type="ARBA" id="ARBA00022927"/>
    </source>
</evidence>
<evidence type="ECO:0000313" key="25">
    <source>
        <dbReference type="EMBL" id="PFX11321.1"/>
    </source>
</evidence>
<dbReference type="FunFam" id="3.40.50.300:FF:000009">
    <property type="entry name" value="CTP synthase"/>
    <property type="match status" value="1"/>
</dbReference>
<dbReference type="InterPro" id="IPR017456">
    <property type="entry name" value="CTP_synthase_N"/>
</dbReference>
<dbReference type="STRING" id="50429.A0A2B4R0X0"/>
<keyword evidence="16" id="KW-1133">Transmembrane helix</keyword>
<dbReference type="Pfam" id="PF03840">
    <property type="entry name" value="SecG"/>
    <property type="match status" value="1"/>
</dbReference>
<keyword evidence="11" id="KW-0067">ATP-binding</keyword>
<comment type="catalytic activity">
    <reaction evidence="20">
        <text>UTP + L-glutamine + ATP + H2O = CTP + L-glutamate + ADP + phosphate + 2 H(+)</text>
        <dbReference type="Rhea" id="RHEA:26426"/>
        <dbReference type="ChEBI" id="CHEBI:15377"/>
        <dbReference type="ChEBI" id="CHEBI:15378"/>
        <dbReference type="ChEBI" id="CHEBI:29985"/>
        <dbReference type="ChEBI" id="CHEBI:30616"/>
        <dbReference type="ChEBI" id="CHEBI:37563"/>
        <dbReference type="ChEBI" id="CHEBI:43474"/>
        <dbReference type="ChEBI" id="CHEBI:46398"/>
        <dbReference type="ChEBI" id="CHEBI:58359"/>
        <dbReference type="ChEBI" id="CHEBI:456216"/>
        <dbReference type="EC" id="6.3.4.2"/>
    </reaction>
</comment>
<keyword evidence="6" id="KW-0813">Transport</keyword>
<dbReference type="InterPro" id="IPR027417">
    <property type="entry name" value="P-loop_NTPase"/>
</dbReference>
<comment type="caution">
    <text evidence="25">The sequence shown here is derived from an EMBL/GenBank/DDBJ whole genome shotgun (WGS) entry which is preliminary data.</text>
</comment>
<dbReference type="AlphaFoldDB" id="A0A2B4R0X0"/>
<dbReference type="NCBIfam" id="NF003792">
    <property type="entry name" value="PRK05380.1"/>
    <property type="match status" value="1"/>
</dbReference>
<dbReference type="PRINTS" id="PR01651">
    <property type="entry name" value="SECGEXPORT"/>
</dbReference>
<evidence type="ECO:0000256" key="9">
    <source>
        <dbReference type="ARBA" id="ARBA00022723"/>
    </source>
</evidence>
<comment type="pathway">
    <text evidence="21">Pyrimidine metabolism.</text>
</comment>
<keyword evidence="26" id="KW-1185">Reference proteome</keyword>
<comment type="subcellular location">
    <subcellularLocation>
        <location evidence="1">Membrane</location>
        <topology evidence="1">Multi-pass membrane protein</topology>
    </subcellularLocation>
</comment>
<evidence type="ECO:0000256" key="16">
    <source>
        <dbReference type="ARBA" id="ARBA00022989"/>
    </source>
</evidence>
<dbReference type="GO" id="GO:0019856">
    <property type="term" value="P:pyrimidine nucleobase biosynthetic process"/>
    <property type="evidence" value="ECO:0007669"/>
    <property type="project" value="TreeGrafter"/>
</dbReference>
<accession>A0A2B4R0X0</accession>
<dbReference type="EMBL" id="LSMT01002832">
    <property type="protein sequence ID" value="PFX11321.1"/>
    <property type="molecule type" value="Genomic_DNA"/>
</dbReference>
<dbReference type="PANTHER" id="PTHR11550">
    <property type="entry name" value="CTP SYNTHASE"/>
    <property type="match status" value="1"/>
</dbReference>
<evidence type="ECO:0000256" key="22">
    <source>
        <dbReference type="SAM" id="MobiDB-lite"/>
    </source>
</evidence>
<evidence type="ECO:0000256" key="17">
    <source>
        <dbReference type="ARBA" id="ARBA00023010"/>
    </source>
</evidence>
<organism evidence="25 26">
    <name type="scientific">Stylophora pistillata</name>
    <name type="common">Smooth cauliflower coral</name>
    <dbReference type="NCBI Taxonomy" id="50429"/>
    <lineage>
        <taxon>Eukaryota</taxon>
        <taxon>Metazoa</taxon>
        <taxon>Cnidaria</taxon>
        <taxon>Anthozoa</taxon>
        <taxon>Hexacorallia</taxon>
        <taxon>Scleractinia</taxon>
        <taxon>Astrocoeniina</taxon>
        <taxon>Pocilloporidae</taxon>
        <taxon>Stylophora</taxon>
    </lineage>
</organism>
<protein>
    <recommendedName>
        <fullName evidence="5">Probable protein-export membrane protein SecG</fullName>
        <ecNumber evidence="3">6.3.4.2</ecNumber>
    </recommendedName>
    <alternativeName>
        <fullName evidence="4">Probable protein-export membrane protein secG</fullName>
    </alternativeName>
</protein>
<evidence type="ECO:0000313" key="26">
    <source>
        <dbReference type="Proteomes" id="UP000225706"/>
    </source>
</evidence>
<dbReference type="GO" id="GO:0006241">
    <property type="term" value="P:CTP biosynthetic process"/>
    <property type="evidence" value="ECO:0007669"/>
    <property type="project" value="TreeGrafter"/>
</dbReference>
<dbReference type="GO" id="GO:0042802">
    <property type="term" value="F:identical protein binding"/>
    <property type="evidence" value="ECO:0007669"/>
    <property type="project" value="TreeGrafter"/>
</dbReference>
<feature type="chain" id="PRO_5011976172" description="Probable protein-export membrane protein SecG" evidence="23">
    <location>
        <begin position="21"/>
        <end position="577"/>
    </location>
</feature>
<evidence type="ECO:0000256" key="18">
    <source>
        <dbReference type="ARBA" id="ARBA00023136"/>
    </source>
</evidence>
<keyword evidence="10" id="KW-0547">Nucleotide-binding</keyword>
<evidence type="ECO:0000256" key="4">
    <source>
        <dbReference type="ARBA" id="ARBA00013657"/>
    </source>
</evidence>
<dbReference type="OrthoDB" id="1739076at2759"/>
<dbReference type="Pfam" id="PF06418">
    <property type="entry name" value="CTP_synth_N"/>
    <property type="match status" value="1"/>
</dbReference>
<keyword evidence="15" id="KW-0665">Pyrimidine biosynthesis</keyword>
<dbReference type="CDD" id="cd03113">
    <property type="entry name" value="CTPS_N"/>
    <property type="match status" value="1"/>
</dbReference>
<evidence type="ECO:0000256" key="5">
    <source>
        <dbReference type="ARBA" id="ARBA00015435"/>
    </source>
</evidence>
<dbReference type="EC" id="6.3.4.2" evidence="3"/>
<dbReference type="InterPro" id="IPR004468">
    <property type="entry name" value="CTP_synthase"/>
</dbReference>
<keyword evidence="13" id="KW-0653">Protein transport</keyword>
<evidence type="ECO:0000256" key="8">
    <source>
        <dbReference type="ARBA" id="ARBA00022692"/>
    </source>
</evidence>